<gene>
    <name evidence="3" type="ORF">CISIN_1g009147mg</name>
</gene>
<dbReference type="EMBL" id="KK785275">
    <property type="protein sequence ID" value="KDO45088.1"/>
    <property type="molecule type" value="Genomic_DNA"/>
</dbReference>
<dbReference type="PaxDb" id="2711-XP_006478757.1"/>
<keyword evidence="4" id="KW-1185">Reference proteome</keyword>
<name>A0A067DQD0_CITSI</name>
<evidence type="ECO:0000313" key="3">
    <source>
        <dbReference type="EMBL" id="KDO45088.1"/>
    </source>
</evidence>
<dbReference type="STRING" id="2711.A0A067DQD0"/>
<feature type="transmembrane region" description="Helical" evidence="1">
    <location>
        <begin position="475"/>
        <end position="497"/>
    </location>
</feature>
<dbReference type="PANTHER" id="PTHR31414:SF18">
    <property type="entry name" value="TRANSMEMBRANE PROTEIN-RELATED"/>
    <property type="match status" value="1"/>
</dbReference>
<feature type="transmembrane region" description="Helical" evidence="1">
    <location>
        <begin position="137"/>
        <end position="159"/>
    </location>
</feature>
<keyword evidence="1" id="KW-0472">Membrane</keyword>
<sequence length="542" mass="60034">MESKRGSRLVVYGILTTLFFALHFEEILAQSSSVPDFSRRNLLQTNNESPPISEEDDDTVRADPLNKLKKYRGGYDITNKHYWSSTIFTGIYGYALGLLWLLGGIIYGSFLLVKILCCKGRRKAKLKKKALCYKQCYLRPILLATFLTILAILGSGLVLGGNARFNSRAKTVVGIIIDTADQASETIYSTTGAMKELDGSLENTDTRGVPRGFLTSASRKLDSEAGNIKRQARKNRRLIDKGLQIAYAVTTAAISLNLVAVIALSVFGVLRFQRTLHLLIALCWILTFLCWVLFGVYFFLENFASDTCTALENFQEDPSNSTLGAILPCDELQSAESVLSDFGAGVYDIVNQVNANLSVLQKTMYPNIPTICNPFSGPPDYQYRTELCPENTVRIGDIPKVLKVYTCSNGNCENGAFITMSNDVLNSVESYTSSIQNLLNVYPELESLVECQSVKNAFSEILNNHCKPLKRYVHMVWASLVFLSVVMVLLVILWAGLAHHHKQLPHSLDGSVKPEDHSATAANFSEFDKSKVADDHPNISSV</sequence>
<evidence type="ECO:0008006" key="5">
    <source>
        <dbReference type="Google" id="ProtNLM"/>
    </source>
</evidence>
<feature type="transmembrane region" description="Helical" evidence="1">
    <location>
        <begin position="91"/>
        <end position="116"/>
    </location>
</feature>
<keyword evidence="1" id="KW-1133">Transmembrane helix</keyword>
<protein>
    <recommendedName>
        <fullName evidence="5">Transmembrane protein</fullName>
    </recommendedName>
</protein>
<evidence type="ECO:0000256" key="1">
    <source>
        <dbReference type="SAM" id="Phobius"/>
    </source>
</evidence>
<feature type="signal peptide" evidence="2">
    <location>
        <begin position="1"/>
        <end position="29"/>
    </location>
</feature>
<dbReference type="eggNOG" id="ENOG502QVXZ">
    <property type="taxonomic scope" value="Eukaryota"/>
</dbReference>
<feature type="chain" id="PRO_5007371311" description="Transmembrane protein" evidence="2">
    <location>
        <begin position="30"/>
        <end position="542"/>
    </location>
</feature>
<feature type="transmembrane region" description="Helical" evidence="1">
    <location>
        <begin position="276"/>
        <end position="300"/>
    </location>
</feature>
<evidence type="ECO:0000313" key="4">
    <source>
        <dbReference type="Proteomes" id="UP000027120"/>
    </source>
</evidence>
<feature type="transmembrane region" description="Helical" evidence="1">
    <location>
        <begin position="245"/>
        <end position="269"/>
    </location>
</feature>
<keyword evidence="1" id="KW-0812">Transmembrane</keyword>
<accession>A0A067DQD0</accession>
<dbReference type="PANTHER" id="PTHR31414">
    <property type="entry name" value="TRANSMEMBRANE PROTEIN DDB_G0292058"/>
    <property type="match status" value="1"/>
</dbReference>
<keyword evidence="2" id="KW-0732">Signal</keyword>
<organism evidence="3 4">
    <name type="scientific">Citrus sinensis</name>
    <name type="common">Sweet orange</name>
    <name type="synonym">Citrus aurantium var. sinensis</name>
    <dbReference type="NCBI Taxonomy" id="2711"/>
    <lineage>
        <taxon>Eukaryota</taxon>
        <taxon>Viridiplantae</taxon>
        <taxon>Streptophyta</taxon>
        <taxon>Embryophyta</taxon>
        <taxon>Tracheophyta</taxon>
        <taxon>Spermatophyta</taxon>
        <taxon>Magnoliopsida</taxon>
        <taxon>eudicotyledons</taxon>
        <taxon>Gunneridae</taxon>
        <taxon>Pentapetalae</taxon>
        <taxon>rosids</taxon>
        <taxon>malvids</taxon>
        <taxon>Sapindales</taxon>
        <taxon>Rutaceae</taxon>
        <taxon>Aurantioideae</taxon>
        <taxon>Citrus</taxon>
    </lineage>
</organism>
<reference evidence="3 4" key="1">
    <citation type="submission" date="2014-04" db="EMBL/GenBank/DDBJ databases">
        <authorList>
            <consortium name="International Citrus Genome Consortium"/>
            <person name="Gmitter F."/>
            <person name="Chen C."/>
            <person name="Farmerie W."/>
            <person name="Harkins T."/>
            <person name="Desany B."/>
            <person name="Mohiuddin M."/>
            <person name="Kodira C."/>
            <person name="Borodovsky M."/>
            <person name="Lomsadze A."/>
            <person name="Burns P."/>
            <person name="Jenkins J."/>
            <person name="Prochnik S."/>
            <person name="Shu S."/>
            <person name="Chapman J."/>
            <person name="Pitluck S."/>
            <person name="Schmutz J."/>
            <person name="Rokhsar D."/>
        </authorList>
    </citation>
    <scope>NUCLEOTIDE SEQUENCE</scope>
</reference>
<evidence type="ECO:0000256" key="2">
    <source>
        <dbReference type="SAM" id="SignalP"/>
    </source>
</evidence>
<dbReference type="Proteomes" id="UP000027120">
    <property type="component" value="Unassembled WGS sequence"/>
</dbReference>
<dbReference type="AlphaFoldDB" id="A0A067DQD0"/>
<dbReference type="EMBL" id="KK785275">
    <property type="protein sequence ID" value="KDO45089.1"/>
    <property type="molecule type" value="Genomic_DNA"/>
</dbReference>
<proteinExistence type="predicted"/>
<dbReference type="InterPro" id="IPR040283">
    <property type="entry name" value="DDB_G0292058-like"/>
</dbReference>